<dbReference type="PRINTS" id="PR00449">
    <property type="entry name" value="RASTRNSFRMNG"/>
</dbReference>
<dbReference type="PROSITE" id="PS51420">
    <property type="entry name" value="RHO"/>
    <property type="match status" value="1"/>
</dbReference>
<evidence type="ECO:0000256" key="2">
    <source>
        <dbReference type="ARBA" id="ARBA00023134"/>
    </source>
</evidence>
<dbReference type="NCBIfam" id="TIGR00231">
    <property type="entry name" value="small_GTP"/>
    <property type="match status" value="1"/>
</dbReference>
<dbReference type="FunFam" id="3.40.50.300:FF:001423">
    <property type="entry name" value="Ras family GTPase"/>
    <property type="match status" value="1"/>
</dbReference>
<dbReference type="CDD" id="cd00876">
    <property type="entry name" value="Ras"/>
    <property type="match status" value="1"/>
</dbReference>
<dbReference type="SMART" id="SM00173">
    <property type="entry name" value="RAS"/>
    <property type="match status" value="1"/>
</dbReference>
<dbReference type="EMBL" id="AAFI02000055">
    <property type="protein sequence ID" value="EAL65651.1"/>
    <property type="molecule type" value="Genomic_DNA"/>
</dbReference>
<dbReference type="GO" id="GO:0019003">
    <property type="term" value="F:GDP binding"/>
    <property type="evidence" value="ECO:0000318"/>
    <property type="project" value="GO_Central"/>
</dbReference>
<dbReference type="Gene3D" id="3.40.50.300">
    <property type="entry name" value="P-loop containing nucleotide triphosphate hydrolases"/>
    <property type="match status" value="1"/>
</dbReference>
<dbReference type="GO" id="GO:0003924">
    <property type="term" value="F:GTPase activity"/>
    <property type="evidence" value="ECO:0000318"/>
    <property type="project" value="GO_Central"/>
</dbReference>
<evidence type="ECO:0000256" key="1">
    <source>
        <dbReference type="ARBA" id="ARBA00022741"/>
    </source>
</evidence>
<proteinExistence type="predicted"/>
<organism evidence="4 5">
    <name type="scientific">Dictyostelium discoideum</name>
    <name type="common">Social amoeba</name>
    <dbReference type="NCBI Taxonomy" id="44689"/>
    <lineage>
        <taxon>Eukaryota</taxon>
        <taxon>Amoebozoa</taxon>
        <taxon>Evosea</taxon>
        <taxon>Eumycetozoa</taxon>
        <taxon>Dictyostelia</taxon>
        <taxon>Dictyosteliales</taxon>
        <taxon>Dictyosteliaceae</taxon>
        <taxon>Dictyostelium</taxon>
    </lineage>
</organism>
<dbReference type="SMART" id="SM00174">
    <property type="entry name" value="RHO"/>
    <property type="match status" value="1"/>
</dbReference>
<dbReference type="GO" id="GO:0005886">
    <property type="term" value="C:plasma membrane"/>
    <property type="evidence" value="ECO:0000318"/>
    <property type="project" value="GO_Central"/>
</dbReference>
<feature type="compositionally biased region" description="Polar residues" evidence="3">
    <location>
        <begin position="1"/>
        <end position="10"/>
    </location>
</feature>
<dbReference type="SUPFAM" id="SSF52540">
    <property type="entry name" value="P-loop containing nucleoside triphosphate hydrolases"/>
    <property type="match status" value="1"/>
</dbReference>
<dbReference type="InterPro" id="IPR001806">
    <property type="entry name" value="Small_GTPase"/>
</dbReference>
<accession>Q54QY0</accession>
<dbReference type="RefSeq" id="XP_639004.1">
    <property type="nucleotide sequence ID" value="XM_633912.1"/>
</dbReference>
<dbReference type="Proteomes" id="UP000002195">
    <property type="component" value="Unassembled WGS sequence"/>
</dbReference>
<dbReference type="InterPro" id="IPR027417">
    <property type="entry name" value="P-loop_NTPase"/>
</dbReference>
<reference evidence="4 5" key="1">
    <citation type="journal article" date="2005" name="Nature">
        <title>The genome of the social amoeba Dictyostelium discoideum.</title>
        <authorList>
            <consortium name="The Dictyostelium discoideum Sequencing Consortium"/>
            <person name="Eichinger L."/>
            <person name="Pachebat J.A."/>
            <person name="Glockner G."/>
            <person name="Rajandream M.A."/>
            <person name="Sucgang R."/>
            <person name="Berriman M."/>
            <person name="Song J."/>
            <person name="Olsen R."/>
            <person name="Szafranski K."/>
            <person name="Xu Q."/>
            <person name="Tunggal B."/>
            <person name="Kummerfeld S."/>
            <person name="Madera M."/>
            <person name="Konfortov B.A."/>
            <person name="Rivero F."/>
            <person name="Bankier A.T."/>
            <person name="Lehmann R."/>
            <person name="Hamlin N."/>
            <person name="Davies R."/>
            <person name="Gaudet P."/>
            <person name="Fey P."/>
            <person name="Pilcher K."/>
            <person name="Chen G."/>
            <person name="Saunders D."/>
            <person name="Sodergren E."/>
            <person name="Davis P."/>
            <person name="Kerhornou A."/>
            <person name="Nie X."/>
            <person name="Hall N."/>
            <person name="Anjard C."/>
            <person name="Hemphill L."/>
            <person name="Bason N."/>
            <person name="Farbrother P."/>
            <person name="Desany B."/>
            <person name="Just E."/>
            <person name="Morio T."/>
            <person name="Rost R."/>
            <person name="Churcher C."/>
            <person name="Cooper J."/>
            <person name="Haydock S."/>
            <person name="van Driessche N."/>
            <person name="Cronin A."/>
            <person name="Goodhead I."/>
            <person name="Muzny D."/>
            <person name="Mourier T."/>
            <person name="Pain A."/>
            <person name="Lu M."/>
            <person name="Harper D."/>
            <person name="Lindsay R."/>
            <person name="Hauser H."/>
            <person name="James K."/>
            <person name="Quiles M."/>
            <person name="Madan Babu M."/>
            <person name="Saito T."/>
            <person name="Buchrieser C."/>
            <person name="Wardroper A."/>
            <person name="Felder M."/>
            <person name="Thangavelu M."/>
            <person name="Johnson D."/>
            <person name="Knights A."/>
            <person name="Loulseged H."/>
            <person name="Mungall K."/>
            <person name="Oliver K."/>
            <person name="Price C."/>
            <person name="Quail M.A."/>
            <person name="Urushihara H."/>
            <person name="Hernandez J."/>
            <person name="Rabbinowitsch E."/>
            <person name="Steffen D."/>
            <person name="Sanders M."/>
            <person name="Ma J."/>
            <person name="Kohara Y."/>
            <person name="Sharp S."/>
            <person name="Simmonds M."/>
            <person name="Spiegler S."/>
            <person name="Tivey A."/>
            <person name="Sugano S."/>
            <person name="White B."/>
            <person name="Walker D."/>
            <person name="Woodward J."/>
            <person name="Winckler T."/>
            <person name="Tanaka Y."/>
            <person name="Shaulsky G."/>
            <person name="Schleicher M."/>
            <person name="Weinstock G."/>
            <person name="Rosenthal A."/>
            <person name="Cox E.C."/>
            <person name="Chisholm R.L."/>
            <person name="Gibbs R."/>
            <person name="Loomis W.F."/>
            <person name="Platzer M."/>
            <person name="Kay R.R."/>
            <person name="Williams J."/>
            <person name="Dear P.H."/>
            <person name="Noegel A.A."/>
            <person name="Barrell B."/>
            <person name="Kuspa A."/>
        </authorList>
    </citation>
    <scope>NUCLEOTIDE SEQUENCE [LARGE SCALE GENOMIC DNA]</scope>
    <source>
        <strain evidence="4 5">AX4</strain>
    </source>
</reference>
<dbReference type="PANTHER" id="PTHR24070">
    <property type="entry name" value="RAS, DI-RAS, AND RHEB FAMILY MEMBERS OF SMALL GTPASE SUPERFAMILY"/>
    <property type="match status" value="1"/>
</dbReference>
<dbReference type="HOGENOM" id="CLU_041217_9_8_1"/>
<dbReference type="PhylomeDB" id="Q54QY0"/>
<keyword evidence="1" id="KW-0547">Nucleotide-binding</keyword>
<dbReference type="PROSITE" id="PS51421">
    <property type="entry name" value="RAS"/>
    <property type="match status" value="1"/>
</dbReference>
<gene>
    <name evidence="4" type="primary">rsmA</name>
    <name evidence="4" type="ORF">DDB_G0283547</name>
</gene>
<protein>
    <submittedName>
        <fullName evidence="4">Small GTPase</fullName>
    </submittedName>
</protein>
<feature type="compositionally biased region" description="Basic residues" evidence="3">
    <location>
        <begin position="17"/>
        <end position="29"/>
    </location>
</feature>
<comment type="caution">
    <text evidence="4">The sequence shown here is derived from an EMBL/GenBank/DDBJ whole genome shotgun (WGS) entry which is preliminary data.</text>
</comment>
<dbReference type="OMA" id="DDTIPFI"/>
<dbReference type="VEuPathDB" id="AmoebaDB:DDB_G0283547"/>
<dbReference type="dictyBase" id="DDB_G0283547">
    <property type="gene designation" value="rsmA"/>
</dbReference>
<dbReference type="InParanoid" id="Q54QY0"/>
<dbReference type="InterPro" id="IPR005225">
    <property type="entry name" value="Small_GTP-bd"/>
</dbReference>
<evidence type="ECO:0000313" key="5">
    <source>
        <dbReference type="Proteomes" id="UP000002195"/>
    </source>
</evidence>
<name>Q54QY0_DICDI</name>
<dbReference type="Pfam" id="PF00071">
    <property type="entry name" value="Ras"/>
    <property type="match status" value="1"/>
</dbReference>
<dbReference type="FunCoup" id="Q54QY0">
    <property type="interactions" value="2"/>
</dbReference>
<dbReference type="GO" id="GO:0007165">
    <property type="term" value="P:signal transduction"/>
    <property type="evidence" value="ECO:0007669"/>
    <property type="project" value="InterPro"/>
</dbReference>
<keyword evidence="5" id="KW-1185">Reference proteome</keyword>
<dbReference type="KEGG" id="ddi:DDB_G0283547"/>
<dbReference type="GO" id="GO:0005525">
    <property type="term" value="F:GTP binding"/>
    <property type="evidence" value="ECO:0000318"/>
    <property type="project" value="GO_Central"/>
</dbReference>
<feature type="region of interest" description="Disordered" evidence="3">
    <location>
        <begin position="1"/>
        <end position="32"/>
    </location>
</feature>
<dbReference type="GeneID" id="8624134"/>
<sequence length="219" mass="24988">MGNTSSSNYDCNQQSKNNKKNNKISKKNKNCSNTINNNNSISNCKKEEPKKNYKLITLGSSGVGKTSISFRFVSNIFVTEYDPTVEDAYKKDYVFDGKELKLELIDTAGQEEYSSGLHDKAIRSCDGFILVFSITSRESFQKIKDLREKILWVKDKDRVPMVIVGNKSDMEKDRRVSKSEARSLAEEFECRYIETSAKTSENIELLFNTILGQVVEKKK</sequence>
<dbReference type="PaxDb" id="44689-DDB0229978"/>
<dbReference type="PROSITE" id="PS51419">
    <property type="entry name" value="RAB"/>
    <property type="match status" value="1"/>
</dbReference>
<dbReference type="SMART" id="SM00175">
    <property type="entry name" value="RAB"/>
    <property type="match status" value="1"/>
</dbReference>
<evidence type="ECO:0000256" key="3">
    <source>
        <dbReference type="SAM" id="MobiDB-lite"/>
    </source>
</evidence>
<dbReference type="STRING" id="44689.Q54QY0"/>
<dbReference type="SMR" id="Q54QY0"/>
<evidence type="ECO:0000313" key="4">
    <source>
        <dbReference type="EMBL" id="EAL65651.1"/>
    </source>
</evidence>
<dbReference type="eggNOG" id="KOG0395">
    <property type="taxonomic scope" value="Eukaryota"/>
</dbReference>
<dbReference type="InterPro" id="IPR020849">
    <property type="entry name" value="Small_GTPase_Ras-type"/>
</dbReference>
<keyword evidence="2" id="KW-0342">GTP-binding</keyword>
<dbReference type="AlphaFoldDB" id="Q54QY0"/>